<feature type="region of interest" description="Disordered" evidence="8">
    <location>
        <begin position="296"/>
        <end position="320"/>
    </location>
</feature>
<protein>
    <recommendedName>
        <fullName evidence="1">Trimethylguanosine synthase</fullName>
    </recommendedName>
    <alternativeName>
        <fullName evidence="7">Cap-specific guanine-N(2) methyltransferase</fullName>
    </alternativeName>
</protein>
<feature type="region of interest" description="Disordered" evidence="8">
    <location>
        <begin position="1"/>
        <end position="59"/>
    </location>
</feature>
<comment type="catalytic activity">
    <reaction evidence="6">
        <text>a 5'-end (N(7)-methyl 5'-triphosphoguanosine)-ribonucleoside in snRNA + S-adenosyl-L-methionine = a 5'-end (N(2),N(7)-dimethyl 5'-triphosphoguanosine)-ribonucleoside in snRNA + S-adenosyl-L-homocysteine + H(+)</text>
        <dbReference type="Rhea" id="RHEA:78471"/>
        <dbReference type="Rhea" id="RHEA-COMP:19085"/>
        <dbReference type="Rhea" id="RHEA-COMP:19087"/>
        <dbReference type="ChEBI" id="CHEBI:15378"/>
        <dbReference type="ChEBI" id="CHEBI:57856"/>
        <dbReference type="ChEBI" id="CHEBI:59789"/>
        <dbReference type="ChEBI" id="CHEBI:156461"/>
        <dbReference type="ChEBI" id="CHEBI:172880"/>
    </reaction>
    <physiologicalReaction direction="left-to-right" evidence="6">
        <dbReference type="Rhea" id="RHEA:78472"/>
    </physiologicalReaction>
</comment>
<dbReference type="GeneID" id="43582313"/>
<comment type="similarity">
    <text evidence="2">Belongs to the methyltransferase superfamily. Trimethylguanosine synthase family.</text>
</comment>
<dbReference type="Proteomes" id="UP000398389">
    <property type="component" value="Unassembled WGS sequence"/>
</dbReference>
<sequence length="360" mass="41369">MAKRKRKQNNKSDPWVPPKETASEYSAGNRGKRARAASNISSSTDLQSTSSSQHPPEDLPPDLRRFWYSRYRLFSQFDEGIELSPEMWYSVTPEAIARVISDQIKQRYPRAHAVFDAFGGAAGNTIQFARDFTKVLYLDVNGNNVAMARHNYGVYWPRERQKVVAGVSIESESKEEKGEEEDEIKKARREALNREEYIKNEHTEFYQGDFFTFQYPPAETVITDNRFTRNDVIFLSPPWGGTSYSKSNVWDLASCQPYSIQKVVRRAREAFSDNIVLYLPRNSNLDEIINDKDLFPDLPSGEVDDSDEEKDKDCKSVEDSEAPLRPRVPALYLNDNGRCRALLLFLGPGLEPLRHDFYKP</sequence>
<dbReference type="OrthoDB" id="194443at2759"/>
<evidence type="ECO:0000256" key="5">
    <source>
        <dbReference type="ARBA" id="ARBA00048763"/>
    </source>
</evidence>
<dbReference type="RefSeq" id="XP_031854104.1">
    <property type="nucleotide sequence ID" value="XM_031998213.1"/>
</dbReference>
<dbReference type="AlphaFoldDB" id="A0A5E8BPM5"/>
<dbReference type="GO" id="GO:0071164">
    <property type="term" value="F:RNA cap trimethylguanosine synthase activity"/>
    <property type="evidence" value="ECO:0007669"/>
    <property type="project" value="TreeGrafter"/>
</dbReference>
<dbReference type="Gene3D" id="3.40.50.150">
    <property type="entry name" value="Vaccinia Virus protein VP39"/>
    <property type="match status" value="1"/>
</dbReference>
<dbReference type="EMBL" id="CABVLU010000003">
    <property type="protein sequence ID" value="VVT53283.1"/>
    <property type="molecule type" value="Genomic_DNA"/>
</dbReference>
<evidence type="ECO:0000256" key="8">
    <source>
        <dbReference type="SAM" id="MobiDB-lite"/>
    </source>
</evidence>
<dbReference type="InterPro" id="IPR019012">
    <property type="entry name" value="RNA_cap_Gua-N2-MeTrfase"/>
</dbReference>
<evidence type="ECO:0000256" key="4">
    <source>
        <dbReference type="ARBA" id="ARBA00048740"/>
    </source>
</evidence>
<comment type="catalytic activity">
    <reaction evidence="5">
        <text>a 5'-end (N(2),N(7)-dimethyl 5'-triphosphoguanosine)-ribonucleoside in snRNA + S-adenosyl-L-methionine = a 5'-end (N(2),N(2),N(7)-trimethyl 5'-triphosphoguanosine)-ribonucleoside in snRNA + S-adenosyl-L-homocysteine + H(+)</text>
        <dbReference type="Rhea" id="RHEA:78479"/>
        <dbReference type="Rhea" id="RHEA-COMP:19087"/>
        <dbReference type="Rhea" id="RHEA-COMP:19089"/>
        <dbReference type="ChEBI" id="CHEBI:15378"/>
        <dbReference type="ChEBI" id="CHEBI:57856"/>
        <dbReference type="ChEBI" id="CHEBI:59789"/>
        <dbReference type="ChEBI" id="CHEBI:167623"/>
        <dbReference type="ChEBI" id="CHEBI:172880"/>
    </reaction>
    <physiologicalReaction direction="left-to-right" evidence="5">
        <dbReference type="Rhea" id="RHEA:78480"/>
    </physiologicalReaction>
</comment>
<gene>
    <name evidence="9" type="ORF">SAPINGB_P003495</name>
</gene>
<evidence type="ECO:0000256" key="3">
    <source>
        <dbReference type="ARBA" id="ARBA00047418"/>
    </source>
</evidence>
<dbReference type="PANTHER" id="PTHR14741:SF32">
    <property type="entry name" value="TRIMETHYLGUANOSINE SYNTHASE"/>
    <property type="match status" value="1"/>
</dbReference>
<evidence type="ECO:0000256" key="7">
    <source>
        <dbReference type="ARBA" id="ARBA00049790"/>
    </source>
</evidence>
<dbReference type="Pfam" id="PF09445">
    <property type="entry name" value="Methyltransf_15"/>
    <property type="match status" value="1"/>
</dbReference>
<evidence type="ECO:0000313" key="9">
    <source>
        <dbReference type="EMBL" id="VVT53283.1"/>
    </source>
</evidence>
<evidence type="ECO:0000256" key="6">
    <source>
        <dbReference type="ARBA" id="ARBA00049075"/>
    </source>
</evidence>
<evidence type="ECO:0000256" key="2">
    <source>
        <dbReference type="ARBA" id="ARBA00025783"/>
    </source>
</evidence>
<organism evidence="9 10">
    <name type="scientific">Magnusiomyces paraingens</name>
    <dbReference type="NCBI Taxonomy" id="2606893"/>
    <lineage>
        <taxon>Eukaryota</taxon>
        <taxon>Fungi</taxon>
        <taxon>Dikarya</taxon>
        <taxon>Ascomycota</taxon>
        <taxon>Saccharomycotina</taxon>
        <taxon>Dipodascomycetes</taxon>
        <taxon>Dipodascales</taxon>
        <taxon>Dipodascaceae</taxon>
        <taxon>Magnusiomyces</taxon>
    </lineage>
</organism>
<feature type="compositionally biased region" description="Low complexity" evidence="8">
    <location>
        <begin position="38"/>
        <end position="52"/>
    </location>
</feature>
<comment type="catalytic activity">
    <reaction evidence="4">
        <text>a 5'-end (N(7)-methyl 5'-triphosphoguanosine)-ribonucleoside in snoRNA + S-adenosyl-L-methionine = a 5'-end (N(2),N(7)-dimethyl 5'-triphosphoguanosine)-ribonucleoside in snoRNA + S-adenosyl-L-homocysteine + H(+)</text>
        <dbReference type="Rhea" id="RHEA:78475"/>
        <dbReference type="Rhea" id="RHEA-COMP:19086"/>
        <dbReference type="Rhea" id="RHEA-COMP:19088"/>
        <dbReference type="ChEBI" id="CHEBI:15378"/>
        <dbReference type="ChEBI" id="CHEBI:57856"/>
        <dbReference type="ChEBI" id="CHEBI:59789"/>
        <dbReference type="ChEBI" id="CHEBI:156461"/>
        <dbReference type="ChEBI" id="CHEBI:172880"/>
    </reaction>
    <physiologicalReaction direction="left-to-right" evidence="4">
        <dbReference type="Rhea" id="RHEA:78476"/>
    </physiologicalReaction>
</comment>
<keyword evidence="10" id="KW-1185">Reference proteome</keyword>
<dbReference type="GO" id="GO:0005634">
    <property type="term" value="C:nucleus"/>
    <property type="evidence" value="ECO:0007669"/>
    <property type="project" value="TreeGrafter"/>
</dbReference>
<evidence type="ECO:0000256" key="1">
    <source>
        <dbReference type="ARBA" id="ARBA00018517"/>
    </source>
</evidence>
<proteinExistence type="inferred from homology"/>
<reference evidence="9 10" key="1">
    <citation type="submission" date="2019-09" db="EMBL/GenBank/DDBJ databases">
        <authorList>
            <person name="Brejova B."/>
        </authorList>
    </citation>
    <scope>NUCLEOTIDE SEQUENCE [LARGE SCALE GENOMIC DNA]</scope>
</reference>
<name>A0A5E8BPM5_9ASCO</name>
<evidence type="ECO:0000313" key="10">
    <source>
        <dbReference type="Proteomes" id="UP000398389"/>
    </source>
</evidence>
<dbReference type="PANTHER" id="PTHR14741">
    <property type="entry name" value="S-ADENOSYLMETHIONINE-DEPENDENT METHYLTRANSFERASE RELATED"/>
    <property type="match status" value="1"/>
</dbReference>
<comment type="catalytic activity">
    <reaction evidence="3">
        <text>a 5'-end (N(2),N(7)-dimethyl 5'-triphosphoguanosine)-ribonucleoside in snoRNA + S-adenosyl-L-methionine = a 5'-end (N(2),N(2),N(7)-trimethyl 5'-triphosphoguanosine)-ribonucleoside in snoRNA + S-adenosyl-L-homocysteine + H(+)</text>
        <dbReference type="Rhea" id="RHEA:78507"/>
        <dbReference type="Rhea" id="RHEA-COMP:19088"/>
        <dbReference type="Rhea" id="RHEA-COMP:19090"/>
        <dbReference type="ChEBI" id="CHEBI:15378"/>
        <dbReference type="ChEBI" id="CHEBI:57856"/>
        <dbReference type="ChEBI" id="CHEBI:59789"/>
        <dbReference type="ChEBI" id="CHEBI:167623"/>
        <dbReference type="ChEBI" id="CHEBI:172880"/>
    </reaction>
    <physiologicalReaction direction="left-to-right" evidence="3">
        <dbReference type="Rhea" id="RHEA:78508"/>
    </physiologicalReaction>
</comment>
<dbReference type="InterPro" id="IPR029063">
    <property type="entry name" value="SAM-dependent_MTases_sf"/>
</dbReference>
<dbReference type="SUPFAM" id="SSF53335">
    <property type="entry name" value="S-adenosyl-L-methionine-dependent methyltransferases"/>
    <property type="match status" value="1"/>
</dbReference>
<feature type="compositionally biased region" description="Basic and acidic residues" evidence="8">
    <location>
        <begin position="309"/>
        <end position="320"/>
    </location>
</feature>
<accession>A0A5E8BPM5</accession>